<dbReference type="GO" id="GO:0000978">
    <property type="term" value="F:RNA polymerase II cis-regulatory region sequence-specific DNA binding"/>
    <property type="evidence" value="ECO:0007669"/>
    <property type="project" value="TreeGrafter"/>
</dbReference>
<dbReference type="SMART" id="SM00355">
    <property type="entry name" value="ZnF_C2H2"/>
    <property type="match status" value="3"/>
</dbReference>
<gene>
    <name evidence="10" type="ORF">FA13DRAFT_1639519</name>
</gene>
<feature type="region of interest" description="Disordered" evidence="8">
    <location>
        <begin position="43"/>
        <end position="68"/>
    </location>
</feature>
<dbReference type="SUPFAM" id="SSF57667">
    <property type="entry name" value="beta-beta-alpha zinc fingers"/>
    <property type="match status" value="1"/>
</dbReference>
<dbReference type="PANTHER" id="PTHR23235">
    <property type="entry name" value="KRUEPPEL-LIKE TRANSCRIPTION FACTOR"/>
    <property type="match status" value="1"/>
</dbReference>
<feature type="domain" description="C2H2-type" evidence="9">
    <location>
        <begin position="112"/>
        <end position="141"/>
    </location>
</feature>
<evidence type="ECO:0000256" key="6">
    <source>
        <dbReference type="ARBA" id="ARBA00023163"/>
    </source>
</evidence>
<keyword evidence="4" id="KW-0862">Zinc</keyword>
<keyword evidence="5" id="KW-0805">Transcription regulation</keyword>
<dbReference type="OrthoDB" id="4748970at2759"/>
<keyword evidence="6" id="KW-0804">Transcription</keyword>
<proteinExistence type="predicted"/>
<evidence type="ECO:0000259" key="9">
    <source>
        <dbReference type="PROSITE" id="PS50157"/>
    </source>
</evidence>
<evidence type="ECO:0000256" key="8">
    <source>
        <dbReference type="SAM" id="MobiDB-lite"/>
    </source>
</evidence>
<evidence type="ECO:0000313" key="10">
    <source>
        <dbReference type="EMBL" id="TEB23762.1"/>
    </source>
</evidence>
<feature type="compositionally biased region" description="Basic and acidic residues" evidence="8">
    <location>
        <begin position="43"/>
        <end position="52"/>
    </location>
</feature>
<accession>A0A4Y7SPQ7</accession>
<organism evidence="10 11">
    <name type="scientific">Coprinellus micaceus</name>
    <name type="common">Glistening ink-cap mushroom</name>
    <name type="synonym">Coprinus micaceus</name>
    <dbReference type="NCBI Taxonomy" id="71717"/>
    <lineage>
        <taxon>Eukaryota</taxon>
        <taxon>Fungi</taxon>
        <taxon>Dikarya</taxon>
        <taxon>Basidiomycota</taxon>
        <taxon>Agaricomycotina</taxon>
        <taxon>Agaricomycetes</taxon>
        <taxon>Agaricomycetidae</taxon>
        <taxon>Agaricales</taxon>
        <taxon>Agaricineae</taxon>
        <taxon>Psathyrellaceae</taxon>
        <taxon>Coprinellus</taxon>
    </lineage>
</organism>
<dbReference type="PROSITE" id="PS50157">
    <property type="entry name" value="ZINC_FINGER_C2H2_2"/>
    <property type="match status" value="2"/>
</dbReference>
<keyword evidence="2" id="KW-0677">Repeat</keyword>
<dbReference type="PROSITE" id="PS00028">
    <property type="entry name" value="ZINC_FINGER_C2H2_1"/>
    <property type="match status" value="1"/>
</dbReference>
<dbReference type="GO" id="GO:0000981">
    <property type="term" value="F:DNA-binding transcription factor activity, RNA polymerase II-specific"/>
    <property type="evidence" value="ECO:0007669"/>
    <property type="project" value="TreeGrafter"/>
</dbReference>
<evidence type="ECO:0000256" key="4">
    <source>
        <dbReference type="ARBA" id="ARBA00022833"/>
    </source>
</evidence>
<evidence type="ECO:0000256" key="3">
    <source>
        <dbReference type="ARBA" id="ARBA00022771"/>
    </source>
</evidence>
<evidence type="ECO:0000313" key="11">
    <source>
        <dbReference type="Proteomes" id="UP000298030"/>
    </source>
</evidence>
<feature type="domain" description="C2H2-type" evidence="9">
    <location>
        <begin position="142"/>
        <end position="177"/>
    </location>
</feature>
<dbReference type="Proteomes" id="UP000298030">
    <property type="component" value="Unassembled WGS sequence"/>
</dbReference>
<dbReference type="GO" id="GO:0008270">
    <property type="term" value="F:zinc ion binding"/>
    <property type="evidence" value="ECO:0007669"/>
    <property type="project" value="UniProtKB-KW"/>
</dbReference>
<evidence type="ECO:0000256" key="2">
    <source>
        <dbReference type="ARBA" id="ARBA00022737"/>
    </source>
</evidence>
<dbReference type="InterPro" id="IPR036236">
    <property type="entry name" value="Znf_C2H2_sf"/>
</dbReference>
<evidence type="ECO:0000256" key="1">
    <source>
        <dbReference type="ARBA" id="ARBA00022723"/>
    </source>
</evidence>
<name>A0A4Y7SPQ7_COPMI</name>
<dbReference type="EMBL" id="QPFP01000074">
    <property type="protein sequence ID" value="TEB23762.1"/>
    <property type="molecule type" value="Genomic_DNA"/>
</dbReference>
<dbReference type="PANTHER" id="PTHR23235:SF120">
    <property type="entry name" value="KRUPPEL-LIKE FACTOR 15"/>
    <property type="match status" value="1"/>
</dbReference>
<dbReference type="Gene3D" id="3.30.160.60">
    <property type="entry name" value="Classic Zinc Finger"/>
    <property type="match status" value="2"/>
</dbReference>
<keyword evidence="11" id="KW-1185">Reference proteome</keyword>
<keyword evidence="1" id="KW-0479">Metal-binding</keyword>
<dbReference type="STRING" id="71717.A0A4Y7SPQ7"/>
<evidence type="ECO:0000256" key="7">
    <source>
        <dbReference type="PROSITE-ProRule" id="PRU00042"/>
    </source>
</evidence>
<sequence length="205" mass="23095">MTPSVPRFGCGVGAEPWSAEYGITFSNSTRLLPSPDACFDPVPRSRPEDHYTIPEGTPSFGSENEVAPTRRTVATQKERKNEASFVCPFPGCGSTLTLGIGHLRSHDAEKPFVCHWPECGKGFQRQHDCKRHEQLHTNYRPFPCEGCGRQFVRNDALNRHCQCPPSVYPEPHSSQHFWFFRPTYSALARWSRLCQSASGRKQRGG</sequence>
<dbReference type="AlphaFoldDB" id="A0A4Y7SPQ7"/>
<evidence type="ECO:0000256" key="5">
    <source>
        <dbReference type="ARBA" id="ARBA00023015"/>
    </source>
</evidence>
<reference evidence="10 11" key="1">
    <citation type="journal article" date="2019" name="Nat. Ecol. Evol.">
        <title>Megaphylogeny resolves global patterns of mushroom evolution.</title>
        <authorList>
            <person name="Varga T."/>
            <person name="Krizsan K."/>
            <person name="Foldi C."/>
            <person name="Dima B."/>
            <person name="Sanchez-Garcia M."/>
            <person name="Sanchez-Ramirez S."/>
            <person name="Szollosi G.J."/>
            <person name="Szarkandi J.G."/>
            <person name="Papp V."/>
            <person name="Albert L."/>
            <person name="Andreopoulos W."/>
            <person name="Angelini C."/>
            <person name="Antonin V."/>
            <person name="Barry K.W."/>
            <person name="Bougher N.L."/>
            <person name="Buchanan P."/>
            <person name="Buyck B."/>
            <person name="Bense V."/>
            <person name="Catcheside P."/>
            <person name="Chovatia M."/>
            <person name="Cooper J."/>
            <person name="Damon W."/>
            <person name="Desjardin D."/>
            <person name="Finy P."/>
            <person name="Geml J."/>
            <person name="Haridas S."/>
            <person name="Hughes K."/>
            <person name="Justo A."/>
            <person name="Karasinski D."/>
            <person name="Kautmanova I."/>
            <person name="Kiss B."/>
            <person name="Kocsube S."/>
            <person name="Kotiranta H."/>
            <person name="LaButti K.M."/>
            <person name="Lechner B.E."/>
            <person name="Liimatainen K."/>
            <person name="Lipzen A."/>
            <person name="Lukacs Z."/>
            <person name="Mihaltcheva S."/>
            <person name="Morgado L.N."/>
            <person name="Niskanen T."/>
            <person name="Noordeloos M.E."/>
            <person name="Ohm R.A."/>
            <person name="Ortiz-Santana B."/>
            <person name="Ovrebo C."/>
            <person name="Racz N."/>
            <person name="Riley R."/>
            <person name="Savchenko A."/>
            <person name="Shiryaev A."/>
            <person name="Soop K."/>
            <person name="Spirin V."/>
            <person name="Szebenyi C."/>
            <person name="Tomsovsky M."/>
            <person name="Tulloss R.E."/>
            <person name="Uehling J."/>
            <person name="Grigoriev I.V."/>
            <person name="Vagvolgyi C."/>
            <person name="Papp T."/>
            <person name="Martin F.M."/>
            <person name="Miettinen O."/>
            <person name="Hibbett D.S."/>
            <person name="Nagy L.G."/>
        </authorList>
    </citation>
    <scope>NUCLEOTIDE SEQUENCE [LARGE SCALE GENOMIC DNA]</scope>
    <source>
        <strain evidence="10 11">FP101781</strain>
    </source>
</reference>
<protein>
    <recommendedName>
        <fullName evidence="9">C2H2-type domain-containing protein</fullName>
    </recommendedName>
</protein>
<comment type="caution">
    <text evidence="10">The sequence shown here is derived from an EMBL/GenBank/DDBJ whole genome shotgun (WGS) entry which is preliminary data.</text>
</comment>
<dbReference type="InterPro" id="IPR013087">
    <property type="entry name" value="Znf_C2H2_type"/>
</dbReference>
<keyword evidence="3 7" id="KW-0863">Zinc-finger</keyword>
<dbReference type="FunFam" id="3.30.160.60:FF:000032">
    <property type="entry name" value="Krueppel-like factor 4"/>
    <property type="match status" value="1"/>
</dbReference>